<organism evidence="1 2">
    <name type="scientific">Evansella vedderi</name>
    <dbReference type="NCBI Taxonomy" id="38282"/>
    <lineage>
        <taxon>Bacteria</taxon>
        <taxon>Bacillati</taxon>
        <taxon>Bacillota</taxon>
        <taxon>Bacilli</taxon>
        <taxon>Bacillales</taxon>
        <taxon>Bacillaceae</taxon>
        <taxon>Evansella</taxon>
    </lineage>
</organism>
<evidence type="ECO:0000313" key="1">
    <source>
        <dbReference type="EMBL" id="MDQ0253363.1"/>
    </source>
</evidence>
<dbReference type="EMBL" id="JAUSUG010000002">
    <property type="protein sequence ID" value="MDQ0253363.1"/>
    <property type="molecule type" value="Genomic_DNA"/>
</dbReference>
<dbReference type="Proteomes" id="UP001230005">
    <property type="component" value="Unassembled WGS sequence"/>
</dbReference>
<comment type="caution">
    <text evidence="1">The sequence shown here is derived from an EMBL/GenBank/DDBJ whole genome shotgun (WGS) entry which is preliminary data.</text>
</comment>
<keyword evidence="2" id="KW-1185">Reference proteome</keyword>
<evidence type="ECO:0000313" key="2">
    <source>
        <dbReference type="Proteomes" id="UP001230005"/>
    </source>
</evidence>
<sequence>MALIKSNNLRRSNKERNLVHKEVDASYTTFNSTGEKYFQIDTYGSNDRKFQGKISQSIQFNKETAVDLITILRKEFNI</sequence>
<dbReference type="RefSeq" id="WP_307321901.1">
    <property type="nucleotide sequence ID" value="NZ_JAUSUG010000002.1"/>
</dbReference>
<keyword evidence="1" id="KW-0282">Flagellum</keyword>
<gene>
    <name evidence="1" type="ORF">J2S74_000735</name>
</gene>
<accession>A0ABT9ZQ42</accession>
<protein>
    <submittedName>
        <fullName evidence="1">Flagellar basal body L-ring protein FlgH</fullName>
    </submittedName>
</protein>
<keyword evidence="1" id="KW-0966">Cell projection</keyword>
<keyword evidence="1" id="KW-0969">Cilium</keyword>
<proteinExistence type="predicted"/>
<reference evidence="1 2" key="1">
    <citation type="submission" date="2023-07" db="EMBL/GenBank/DDBJ databases">
        <title>Genomic Encyclopedia of Type Strains, Phase IV (KMG-IV): sequencing the most valuable type-strain genomes for metagenomic binning, comparative biology and taxonomic classification.</title>
        <authorList>
            <person name="Goeker M."/>
        </authorList>
    </citation>
    <scope>NUCLEOTIDE SEQUENCE [LARGE SCALE GENOMIC DNA]</scope>
    <source>
        <strain evidence="1 2">DSM 9768</strain>
    </source>
</reference>
<name>A0ABT9ZQ42_9BACI</name>